<sequence length="154" mass="17072">MSNLAIHTPPEPCRRIAADDKQPVSHDATDLLSRLVHPDSLSPLAARHLQRALAREEVTSDALLQVADMAEEAATSYLLLPWNRRDFRQLATVMRAVAPAFAGRPLPRPQDQAIPAVMLEKAAGLLAAFGGIETIRVERMLRVMAIRLRGEWPR</sequence>
<evidence type="ECO:0000313" key="3">
    <source>
        <dbReference type="Proteomes" id="UP000765160"/>
    </source>
</evidence>
<gene>
    <name evidence="2" type="ORF">HB662_02105</name>
</gene>
<reference evidence="2 3" key="1">
    <citation type="submission" date="2020-03" db="EMBL/GenBank/DDBJ databases">
        <title>Roseomonas selenitidurans sp. nov. isolated from soil.</title>
        <authorList>
            <person name="Liu H."/>
        </authorList>
    </citation>
    <scope>NUCLEOTIDE SEQUENCE [LARGE SCALE GENOMIC DNA]</scope>
    <source>
        <strain evidence="2 3">JCM 15073</strain>
    </source>
</reference>
<feature type="compositionally biased region" description="Basic and acidic residues" evidence="1">
    <location>
        <begin position="12"/>
        <end position="22"/>
    </location>
</feature>
<evidence type="ECO:0000256" key="1">
    <source>
        <dbReference type="SAM" id="MobiDB-lite"/>
    </source>
</evidence>
<keyword evidence="3" id="KW-1185">Reference proteome</keyword>
<dbReference type="RefSeq" id="WP_168046639.1">
    <property type="nucleotide sequence ID" value="NZ_JAATJR010000001.1"/>
</dbReference>
<evidence type="ECO:0000313" key="2">
    <source>
        <dbReference type="EMBL" id="NKE43552.1"/>
    </source>
</evidence>
<comment type="caution">
    <text evidence="2">The sequence shown here is derived from an EMBL/GenBank/DDBJ whole genome shotgun (WGS) entry which is preliminary data.</text>
</comment>
<dbReference type="Proteomes" id="UP000765160">
    <property type="component" value="Unassembled WGS sequence"/>
</dbReference>
<protein>
    <submittedName>
        <fullName evidence="2">Uncharacterized protein</fullName>
    </submittedName>
</protein>
<dbReference type="EMBL" id="JAAVTX010000001">
    <property type="protein sequence ID" value="NKE43552.1"/>
    <property type="molecule type" value="Genomic_DNA"/>
</dbReference>
<proteinExistence type="predicted"/>
<feature type="region of interest" description="Disordered" evidence="1">
    <location>
        <begin position="1"/>
        <end position="22"/>
    </location>
</feature>
<name>A0ABX1EWE9_9PROT</name>
<accession>A0ABX1EWE9</accession>
<organism evidence="2 3">
    <name type="scientific">Falsiroseomonas frigidaquae</name>
    <dbReference type="NCBI Taxonomy" id="487318"/>
    <lineage>
        <taxon>Bacteria</taxon>
        <taxon>Pseudomonadati</taxon>
        <taxon>Pseudomonadota</taxon>
        <taxon>Alphaproteobacteria</taxon>
        <taxon>Acetobacterales</taxon>
        <taxon>Roseomonadaceae</taxon>
        <taxon>Falsiroseomonas</taxon>
    </lineage>
</organism>